<evidence type="ECO:0000313" key="2">
    <source>
        <dbReference type="EMBL" id="MDX6190215.1"/>
    </source>
</evidence>
<keyword evidence="1" id="KW-1277">Toxin-antitoxin system</keyword>
<accession>A0ABU4RFN2</accession>
<dbReference type="InterPro" id="IPR007712">
    <property type="entry name" value="RelE/ParE_toxin"/>
</dbReference>
<gene>
    <name evidence="2" type="ORF">SGQ83_12710</name>
</gene>
<organism evidence="2 3">
    <name type="scientific">Flavobacterium cupriresistens</name>
    <dbReference type="NCBI Taxonomy" id="2893885"/>
    <lineage>
        <taxon>Bacteria</taxon>
        <taxon>Pseudomonadati</taxon>
        <taxon>Bacteroidota</taxon>
        <taxon>Flavobacteriia</taxon>
        <taxon>Flavobacteriales</taxon>
        <taxon>Flavobacteriaceae</taxon>
        <taxon>Flavobacterium</taxon>
    </lineage>
</organism>
<dbReference type="Gene3D" id="3.30.2310.20">
    <property type="entry name" value="RelE-like"/>
    <property type="match status" value="1"/>
</dbReference>
<sequence>MDVIWAPQAKKDFWNNIDYLEAEWSEKSALHFIKKVDTTIALLKNDTVLFLKTNYKNVYKIVITKHISLYYRIENETIQFTTFLEQLSRFRKIQIMTLTFQAPNNQN</sequence>
<dbReference type="Proteomes" id="UP001273350">
    <property type="component" value="Unassembled WGS sequence"/>
</dbReference>
<dbReference type="EMBL" id="JAWXVI010000006">
    <property type="protein sequence ID" value="MDX6190215.1"/>
    <property type="molecule type" value="Genomic_DNA"/>
</dbReference>
<dbReference type="RefSeq" id="WP_230003436.1">
    <property type="nucleotide sequence ID" value="NZ_CP087134.1"/>
</dbReference>
<name>A0ABU4RFN2_9FLAO</name>
<dbReference type="InterPro" id="IPR035093">
    <property type="entry name" value="RelE/ParE_toxin_dom_sf"/>
</dbReference>
<evidence type="ECO:0000313" key="3">
    <source>
        <dbReference type="Proteomes" id="UP001273350"/>
    </source>
</evidence>
<comment type="caution">
    <text evidence="2">The sequence shown here is derived from an EMBL/GenBank/DDBJ whole genome shotgun (WGS) entry which is preliminary data.</text>
</comment>
<protein>
    <submittedName>
        <fullName evidence="2">Type II toxin-antitoxin system RelE/ParE family toxin</fullName>
    </submittedName>
</protein>
<keyword evidence="3" id="KW-1185">Reference proteome</keyword>
<evidence type="ECO:0000256" key="1">
    <source>
        <dbReference type="ARBA" id="ARBA00022649"/>
    </source>
</evidence>
<proteinExistence type="predicted"/>
<reference evidence="2 3" key="1">
    <citation type="submission" date="2023-11" db="EMBL/GenBank/DDBJ databases">
        <title>Unpublished Manusciprt.</title>
        <authorList>
            <person name="Saticioglu I.B."/>
            <person name="Ay H."/>
            <person name="Ajmi N."/>
            <person name="Altun S."/>
            <person name="Duman M."/>
        </authorList>
    </citation>
    <scope>NUCLEOTIDE SEQUENCE [LARGE SCALE GENOMIC DNA]</scope>
    <source>
        <strain evidence="2 3">Fl-318</strain>
    </source>
</reference>
<dbReference type="Pfam" id="PF05016">
    <property type="entry name" value="ParE_toxin"/>
    <property type="match status" value="1"/>
</dbReference>